<organism evidence="1">
    <name type="scientific">marine sediment metagenome</name>
    <dbReference type="NCBI Taxonomy" id="412755"/>
    <lineage>
        <taxon>unclassified sequences</taxon>
        <taxon>metagenomes</taxon>
        <taxon>ecological metagenomes</taxon>
    </lineage>
</organism>
<protein>
    <submittedName>
        <fullName evidence="1">Uncharacterized protein</fullName>
    </submittedName>
</protein>
<name>X1C9X4_9ZZZZ</name>
<dbReference type="EMBL" id="BART01023256">
    <property type="protein sequence ID" value="GAH04931.1"/>
    <property type="molecule type" value="Genomic_DNA"/>
</dbReference>
<accession>X1C9X4</accession>
<reference evidence="1" key="1">
    <citation type="journal article" date="2014" name="Front. Microbiol.">
        <title>High frequency of phylogenetically diverse reductive dehalogenase-homologous genes in deep subseafloor sedimentary metagenomes.</title>
        <authorList>
            <person name="Kawai M."/>
            <person name="Futagami T."/>
            <person name="Toyoda A."/>
            <person name="Takaki Y."/>
            <person name="Nishi S."/>
            <person name="Hori S."/>
            <person name="Arai W."/>
            <person name="Tsubouchi T."/>
            <person name="Morono Y."/>
            <person name="Uchiyama I."/>
            <person name="Ito T."/>
            <person name="Fujiyama A."/>
            <person name="Inagaki F."/>
            <person name="Takami H."/>
        </authorList>
    </citation>
    <scope>NUCLEOTIDE SEQUENCE</scope>
    <source>
        <strain evidence="1">Expedition CK06-06</strain>
    </source>
</reference>
<proteinExistence type="predicted"/>
<feature type="non-terminal residue" evidence="1">
    <location>
        <position position="1"/>
    </location>
</feature>
<evidence type="ECO:0000313" key="1">
    <source>
        <dbReference type="EMBL" id="GAH04931.1"/>
    </source>
</evidence>
<gene>
    <name evidence="1" type="ORF">S01H4_42366</name>
</gene>
<dbReference type="AlphaFoldDB" id="X1C9X4"/>
<sequence length="46" mass="5473">ITLLIYNYGHRNIFETEGYNFFFKECLILNSAKNLPLMSKDEMGRQ</sequence>
<comment type="caution">
    <text evidence="1">The sequence shown here is derived from an EMBL/GenBank/DDBJ whole genome shotgun (WGS) entry which is preliminary data.</text>
</comment>